<feature type="binding site" evidence="2">
    <location>
        <begin position="89"/>
        <end position="92"/>
    </location>
    <ligand>
        <name>substrate</name>
    </ligand>
</feature>
<comment type="pathway">
    <text evidence="2">Carbohydrate degradation; pentose phosphate pathway; D-ribose 5-phosphate from D-ribulose 5-phosphate (non-oxidative stage): step 1/1.</text>
</comment>
<comment type="similarity">
    <text evidence="2">Belongs to the ribose 5-phosphate isomerase family.</text>
</comment>
<dbReference type="HAMAP" id="MF_00170">
    <property type="entry name" value="Rib_5P_isom_A"/>
    <property type="match status" value="1"/>
</dbReference>
<feature type="binding site" evidence="2">
    <location>
        <position position="129"/>
    </location>
    <ligand>
        <name>substrate</name>
    </ligand>
</feature>
<dbReference type="PANTHER" id="PTHR11934:SF0">
    <property type="entry name" value="RIBOSE-5-PHOSPHATE ISOMERASE"/>
    <property type="match status" value="1"/>
</dbReference>
<keyword evidence="4" id="KW-1185">Reference proteome</keyword>
<dbReference type="Gene3D" id="3.30.70.260">
    <property type="match status" value="1"/>
</dbReference>
<dbReference type="PANTHER" id="PTHR11934">
    <property type="entry name" value="RIBOSE-5-PHOSPHATE ISOMERASE"/>
    <property type="match status" value="1"/>
</dbReference>
<dbReference type="InterPro" id="IPR020672">
    <property type="entry name" value="Ribose5P_isomerase_typA_subgr"/>
</dbReference>
<evidence type="ECO:0000256" key="1">
    <source>
        <dbReference type="ARBA" id="ARBA00023235"/>
    </source>
</evidence>
<sequence>MAGAPQTSLEKEKELAALAAVKYVHDGQVIGLGTGSSAFYAIRAIGTLVRTGCRIRAVATSVRTGELAREAGIPLIDINTIDEIDLTIDGADEFTPDLMLIKGGGGALLREKIVASLTREQVIITDSTKRVDRLGHFPLPVEVIPFAARYVQKELARLGGTGKLRSKDNGVYHTDQGNYILDVDWGLIDNPRALAEQLNRIEGIACHGLFIDLTTRVLMGKGERVMVFEGGPAK</sequence>
<name>A0ABP8LZA3_9BACT</name>
<comment type="subunit">
    <text evidence="2">Homodimer.</text>
</comment>
<dbReference type="RefSeq" id="WP_345029177.1">
    <property type="nucleotide sequence ID" value="NZ_BAABEY010000024.1"/>
</dbReference>
<dbReference type="SUPFAM" id="SSF100950">
    <property type="entry name" value="NagB/RpiA/CoA transferase-like"/>
    <property type="match status" value="1"/>
</dbReference>
<comment type="caution">
    <text evidence="3">The sequence shown here is derived from an EMBL/GenBank/DDBJ whole genome shotgun (WGS) entry which is preliminary data.</text>
</comment>
<dbReference type="NCBIfam" id="TIGR00021">
    <property type="entry name" value="rpiA"/>
    <property type="match status" value="1"/>
</dbReference>
<gene>
    <name evidence="2 3" type="primary">rpiA</name>
    <name evidence="3" type="ORF">GCM10023091_23190</name>
</gene>
<organism evidence="3 4">
    <name type="scientific">Ravibacter arvi</name>
    <dbReference type="NCBI Taxonomy" id="2051041"/>
    <lineage>
        <taxon>Bacteria</taxon>
        <taxon>Pseudomonadati</taxon>
        <taxon>Bacteroidota</taxon>
        <taxon>Cytophagia</taxon>
        <taxon>Cytophagales</taxon>
        <taxon>Spirosomataceae</taxon>
        <taxon>Ravibacter</taxon>
    </lineage>
</organism>
<feature type="binding site" evidence="2">
    <location>
        <begin position="102"/>
        <end position="105"/>
    </location>
    <ligand>
        <name>substrate</name>
    </ligand>
</feature>
<dbReference type="SUPFAM" id="SSF75445">
    <property type="entry name" value="D-ribose-5-phosphate isomerase (RpiA), lid domain"/>
    <property type="match status" value="1"/>
</dbReference>
<proteinExistence type="inferred from homology"/>
<dbReference type="Gene3D" id="3.40.50.1360">
    <property type="match status" value="1"/>
</dbReference>
<dbReference type="EMBL" id="BAABEY010000024">
    <property type="protein sequence ID" value="GAA4440087.1"/>
    <property type="molecule type" value="Genomic_DNA"/>
</dbReference>
<comment type="function">
    <text evidence="2">Catalyzes the reversible conversion of ribose-5-phosphate to ribulose 5-phosphate.</text>
</comment>
<dbReference type="CDD" id="cd01398">
    <property type="entry name" value="RPI_A"/>
    <property type="match status" value="1"/>
</dbReference>
<evidence type="ECO:0000256" key="2">
    <source>
        <dbReference type="HAMAP-Rule" id="MF_00170"/>
    </source>
</evidence>
<keyword evidence="1 2" id="KW-0413">Isomerase</keyword>
<reference evidence="4" key="1">
    <citation type="journal article" date="2019" name="Int. J. Syst. Evol. Microbiol.">
        <title>The Global Catalogue of Microorganisms (GCM) 10K type strain sequencing project: providing services to taxonomists for standard genome sequencing and annotation.</title>
        <authorList>
            <consortium name="The Broad Institute Genomics Platform"/>
            <consortium name="The Broad Institute Genome Sequencing Center for Infectious Disease"/>
            <person name="Wu L."/>
            <person name="Ma J."/>
        </authorList>
    </citation>
    <scope>NUCLEOTIDE SEQUENCE [LARGE SCALE GENOMIC DNA]</scope>
    <source>
        <strain evidence="4">JCM 31920</strain>
    </source>
</reference>
<dbReference type="GO" id="GO:0016853">
    <property type="term" value="F:isomerase activity"/>
    <property type="evidence" value="ECO:0007669"/>
    <property type="project" value="UniProtKB-KW"/>
</dbReference>
<comment type="caution">
    <text evidence="2">Lacks conserved residue(s) required for the propagation of feature annotation.</text>
</comment>
<comment type="catalytic activity">
    <reaction evidence="2">
        <text>aldehydo-D-ribose 5-phosphate = D-ribulose 5-phosphate</text>
        <dbReference type="Rhea" id="RHEA:14657"/>
        <dbReference type="ChEBI" id="CHEBI:58121"/>
        <dbReference type="ChEBI" id="CHEBI:58273"/>
        <dbReference type="EC" id="5.3.1.6"/>
    </reaction>
</comment>
<dbReference type="Pfam" id="PF06026">
    <property type="entry name" value="Rib_5-P_isom_A"/>
    <property type="match status" value="1"/>
</dbReference>
<dbReference type="Proteomes" id="UP001501508">
    <property type="component" value="Unassembled WGS sequence"/>
</dbReference>
<evidence type="ECO:0000313" key="3">
    <source>
        <dbReference type="EMBL" id="GAA4440087.1"/>
    </source>
</evidence>
<protein>
    <recommendedName>
        <fullName evidence="2">Ribose-5-phosphate isomerase A</fullName>
        <ecNumber evidence="2">5.3.1.6</ecNumber>
    </recommendedName>
    <alternativeName>
        <fullName evidence="2">Phosphoriboisomerase A</fullName>
        <shortName evidence="2">PRI</shortName>
    </alternativeName>
</protein>
<evidence type="ECO:0000313" key="4">
    <source>
        <dbReference type="Proteomes" id="UP001501508"/>
    </source>
</evidence>
<dbReference type="InterPro" id="IPR004788">
    <property type="entry name" value="Ribose5P_isomerase_type_A"/>
</dbReference>
<accession>A0ABP8LZA3</accession>
<feature type="active site" description="Proton acceptor" evidence="2">
    <location>
        <position position="111"/>
    </location>
</feature>
<dbReference type="NCBIfam" id="NF001924">
    <property type="entry name" value="PRK00702.1"/>
    <property type="match status" value="1"/>
</dbReference>
<dbReference type="InterPro" id="IPR037171">
    <property type="entry name" value="NagB/RpiA_transferase-like"/>
</dbReference>
<dbReference type="EC" id="5.3.1.6" evidence="2"/>